<dbReference type="RefSeq" id="WP_102111140.1">
    <property type="nucleotide sequence ID" value="NZ_BMGN01000004.1"/>
</dbReference>
<proteinExistence type="predicted"/>
<dbReference type="Proteomes" id="UP000234752">
    <property type="component" value="Chromosome eg_1"/>
</dbReference>
<gene>
    <name evidence="2" type="ORF">C0V82_03500</name>
</gene>
<dbReference type="KEGG" id="ncb:C0V82_03500"/>
<dbReference type="AlphaFoldDB" id="A0A2K9NB58"/>
<evidence type="ECO:0000256" key="1">
    <source>
        <dbReference type="SAM" id="MobiDB-lite"/>
    </source>
</evidence>
<sequence length="68" mass="7474">MTETPTDELRLLAAKIATAYIQANPQAPDQLTGVIRLAYQGLHRCIAPPKPAAPEPKKRRRRGRPSAT</sequence>
<dbReference type="EMBL" id="CP025611">
    <property type="protein sequence ID" value="AUN29405.1"/>
    <property type="molecule type" value="Genomic_DNA"/>
</dbReference>
<keyword evidence="3" id="KW-1185">Reference proteome</keyword>
<evidence type="ECO:0000313" key="3">
    <source>
        <dbReference type="Proteomes" id="UP000234752"/>
    </source>
</evidence>
<dbReference type="OrthoDB" id="7366616at2"/>
<protein>
    <submittedName>
        <fullName evidence="2">Uncharacterized protein</fullName>
    </submittedName>
</protein>
<feature type="compositionally biased region" description="Basic residues" evidence="1">
    <location>
        <begin position="57"/>
        <end position="68"/>
    </location>
</feature>
<reference evidence="2 3" key="1">
    <citation type="submission" date="2017-12" db="EMBL/GenBank/DDBJ databases">
        <title>Genomes of bacteria within cyanobacterial aggregates.</title>
        <authorList>
            <person name="Cai H."/>
        </authorList>
    </citation>
    <scope>NUCLEOTIDE SEQUENCE [LARGE SCALE GENOMIC DNA]</scope>
    <source>
        <strain evidence="2 3">TH16</strain>
    </source>
</reference>
<evidence type="ECO:0000313" key="2">
    <source>
        <dbReference type="EMBL" id="AUN29405.1"/>
    </source>
</evidence>
<accession>A0A2K9NB58</accession>
<organism evidence="2 3">
    <name type="scientific">Niveispirillum cyanobacteriorum</name>
    <dbReference type="NCBI Taxonomy" id="1612173"/>
    <lineage>
        <taxon>Bacteria</taxon>
        <taxon>Pseudomonadati</taxon>
        <taxon>Pseudomonadota</taxon>
        <taxon>Alphaproteobacteria</taxon>
        <taxon>Rhodospirillales</taxon>
        <taxon>Azospirillaceae</taxon>
        <taxon>Niveispirillum</taxon>
    </lineage>
</organism>
<feature type="region of interest" description="Disordered" evidence="1">
    <location>
        <begin position="46"/>
        <end position="68"/>
    </location>
</feature>
<name>A0A2K9NB58_9PROT</name>